<accession>A0ABN6WUG6</accession>
<organism evidence="1 2">
    <name type="scientific">Hydrogenimonas cancrithermarum</name>
    <dbReference type="NCBI Taxonomy" id="2993563"/>
    <lineage>
        <taxon>Bacteria</taxon>
        <taxon>Pseudomonadati</taxon>
        <taxon>Campylobacterota</taxon>
        <taxon>Epsilonproteobacteria</taxon>
        <taxon>Campylobacterales</taxon>
        <taxon>Hydrogenimonadaceae</taxon>
        <taxon>Hydrogenimonas</taxon>
    </lineage>
</organism>
<keyword evidence="1" id="KW-0547">Nucleotide-binding</keyword>
<keyword evidence="2" id="KW-1185">Reference proteome</keyword>
<reference evidence="1 2" key="1">
    <citation type="submission" date="2023-03" db="EMBL/GenBank/DDBJ databases">
        <title>Description of Hydrogenimonas sp. ISO32.</title>
        <authorList>
            <person name="Mino S."/>
            <person name="Fukazawa S."/>
            <person name="Sawabe T."/>
        </authorList>
    </citation>
    <scope>NUCLEOTIDE SEQUENCE [LARGE SCALE GENOMIC DNA]</scope>
    <source>
        <strain evidence="1 2">ISO32</strain>
    </source>
</reference>
<proteinExistence type="predicted"/>
<gene>
    <name evidence="1" type="ORF">HCR_00940</name>
</gene>
<dbReference type="RefSeq" id="WP_286336998.1">
    <property type="nucleotide sequence ID" value="NZ_AP027370.1"/>
</dbReference>
<sequence>MIRIDTLNASSNGFGFDLTTSSGDRISLSMYDNKSVSLHASDGKGERSFSMSLRHEYGYRFSYKGDGIDAQDRKEIEEAMKIIKPMFQQFLENVEKSDEIPGFKEITNFSQMMRQELPATDTPDMQNMLKDETVGTMDDVLALFEQNEKLLESTKRLFDRLFEQIDGFDFYV</sequence>
<evidence type="ECO:0000313" key="1">
    <source>
        <dbReference type="EMBL" id="BDY11782.1"/>
    </source>
</evidence>
<protein>
    <submittedName>
        <fullName evidence="1">ATP-binding protein</fullName>
    </submittedName>
</protein>
<dbReference type="GO" id="GO:0005524">
    <property type="term" value="F:ATP binding"/>
    <property type="evidence" value="ECO:0007669"/>
    <property type="project" value="UniProtKB-KW"/>
</dbReference>
<name>A0ABN6WUG6_9BACT</name>
<evidence type="ECO:0000313" key="2">
    <source>
        <dbReference type="Proteomes" id="UP001321445"/>
    </source>
</evidence>
<dbReference type="Proteomes" id="UP001321445">
    <property type="component" value="Chromosome"/>
</dbReference>
<dbReference type="EMBL" id="AP027370">
    <property type="protein sequence ID" value="BDY11782.1"/>
    <property type="molecule type" value="Genomic_DNA"/>
</dbReference>
<keyword evidence="1" id="KW-0067">ATP-binding</keyword>